<proteinExistence type="predicted"/>
<dbReference type="SUPFAM" id="SSF48452">
    <property type="entry name" value="TPR-like"/>
    <property type="match status" value="1"/>
</dbReference>
<gene>
    <name evidence="2" type="ORF">MNBD_CHLOROFLEXI01-412</name>
</gene>
<accession>A0A3B0VIL6</accession>
<evidence type="ECO:0000313" key="2">
    <source>
        <dbReference type="EMBL" id="VAW40153.1"/>
    </source>
</evidence>
<organism evidence="2">
    <name type="scientific">hydrothermal vent metagenome</name>
    <dbReference type="NCBI Taxonomy" id="652676"/>
    <lineage>
        <taxon>unclassified sequences</taxon>
        <taxon>metagenomes</taxon>
        <taxon>ecological metagenomes</taxon>
    </lineage>
</organism>
<feature type="region of interest" description="Disordered" evidence="1">
    <location>
        <begin position="189"/>
        <end position="247"/>
    </location>
</feature>
<dbReference type="EMBL" id="UOEU01000780">
    <property type="protein sequence ID" value="VAW40153.1"/>
    <property type="molecule type" value="Genomic_DNA"/>
</dbReference>
<evidence type="ECO:0000256" key="1">
    <source>
        <dbReference type="SAM" id="MobiDB-lite"/>
    </source>
</evidence>
<reference evidence="2" key="1">
    <citation type="submission" date="2018-06" db="EMBL/GenBank/DDBJ databases">
        <authorList>
            <person name="Zhirakovskaya E."/>
        </authorList>
    </citation>
    <scope>NUCLEOTIDE SEQUENCE</scope>
</reference>
<protein>
    <submittedName>
        <fullName evidence="2">Uncharacterized protein</fullName>
    </submittedName>
</protein>
<sequence length="371" mass="41786">MSQETLQQTYDNNSNIRTAVNRLTDLLEWLHPEPSPDIFTVRDYRNRYPFTRLGPLATADIDRYQRINRAVGDHVQMGLYEYHIGLIYLHEGAFHGAVQQFGQARQQWSFVNQPAAVSLTFLGRAVALQQTDHYESALVNAGKVAGWLERARFTEPFLGWKDFQEQVTAYVTELQAALRKQMEQLLQNAENKPDTEEANTNGTTEPPPETAVSAPVQPQEPPQLSPATATAEAEAPAKPDGEVITGAATPLPISNMNRAIPLTANPIPNHLLTEDRYGWYFVAERPLTDFMPEINSGDWLLVDLQPEFDKDLQDTEQPILIVMKNDIKDTIRVRPFDTTGRFQRIYLVALADSPTGKFWVDKESGSVTFSS</sequence>
<dbReference type="AlphaFoldDB" id="A0A3B0VIL6"/>
<name>A0A3B0VIL6_9ZZZZ</name>
<dbReference type="InterPro" id="IPR011990">
    <property type="entry name" value="TPR-like_helical_dom_sf"/>
</dbReference>
<feature type="non-terminal residue" evidence="2">
    <location>
        <position position="371"/>
    </location>
</feature>